<feature type="compositionally biased region" description="Polar residues" evidence="1">
    <location>
        <begin position="18"/>
        <end position="32"/>
    </location>
</feature>
<evidence type="ECO:0000256" key="1">
    <source>
        <dbReference type="SAM" id="MobiDB-lite"/>
    </source>
</evidence>
<dbReference type="Proteomes" id="UP001482513">
    <property type="component" value="Unassembled WGS sequence"/>
</dbReference>
<gene>
    <name evidence="2" type="ORF">NC992_13200</name>
</gene>
<keyword evidence="3" id="KW-1185">Reference proteome</keyword>
<protein>
    <submittedName>
        <fullName evidence="2">Uncharacterized protein</fullName>
    </submittedName>
</protein>
<accession>A0ABV0K4X5</accession>
<organism evidence="2 3">
    <name type="scientific">Leptolyngbya subtilissima DQ-A4</name>
    <dbReference type="NCBI Taxonomy" id="2933933"/>
    <lineage>
        <taxon>Bacteria</taxon>
        <taxon>Bacillati</taxon>
        <taxon>Cyanobacteriota</taxon>
        <taxon>Cyanophyceae</taxon>
        <taxon>Leptolyngbyales</taxon>
        <taxon>Leptolyngbyaceae</taxon>
        <taxon>Leptolyngbya group</taxon>
        <taxon>Leptolyngbya</taxon>
    </lineage>
</organism>
<feature type="region of interest" description="Disordered" evidence="1">
    <location>
        <begin position="1"/>
        <end position="46"/>
    </location>
</feature>
<feature type="compositionally biased region" description="Basic and acidic residues" evidence="1">
    <location>
        <begin position="36"/>
        <end position="46"/>
    </location>
</feature>
<evidence type="ECO:0000313" key="3">
    <source>
        <dbReference type="Proteomes" id="UP001482513"/>
    </source>
</evidence>
<sequence length="46" mass="4867">MAFADVKASDIAHCAAQRSPQPGQNLGSSNLSVMGGHRERDAVDDR</sequence>
<name>A0ABV0K4X5_9CYAN</name>
<dbReference type="EMBL" id="JAMPKX010000005">
    <property type="protein sequence ID" value="MEP0947834.1"/>
    <property type="molecule type" value="Genomic_DNA"/>
</dbReference>
<comment type="caution">
    <text evidence="2">The sequence shown here is derived from an EMBL/GenBank/DDBJ whole genome shotgun (WGS) entry which is preliminary data.</text>
</comment>
<proteinExistence type="predicted"/>
<evidence type="ECO:0000313" key="2">
    <source>
        <dbReference type="EMBL" id="MEP0947834.1"/>
    </source>
</evidence>
<reference evidence="2 3" key="1">
    <citation type="submission" date="2022-04" db="EMBL/GenBank/DDBJ databases">
        <title>Positive selection, recombination, and allopatry shape intraspecific diversity of widespread and dominant cyanobacteria.</title>
        <authorList>
            <person name="Wei J."/>
            <person name="Shu W."/>
            <person name="Hu C."/>
        </authorList>
    </citation>
    <scope>NUCLEOTIDE SEQUENCE [LARGE SCALE GENOMIC DNA]</scope>
    <source>
        <strain evidence="2 3">DQ-A4</strain>
    </source>
</reference>